<evidence type="ECO:0000313" key="2">
    <source>
        <dbReference type="EMBL" id="TKA97198.1"/>
    </source>
</evidence>
<dbReference type="RefSeq" id="WP_136791967.1">
    <property type="nucleotide sequence ID" value="NZ_SWAU01000050.1"/>
</dbReference>
<sequence length="1169" mass="126879">MTKMHHFAAPFAVVLVALPGQMGLAFAPECSIGNSCVTAVTAGENTEGVAQPPAAPIPGAGFLISIDGKAVTGDATLADRQRQADVALSDEDIDLRFDGLGVRPRLDAEVLGTGPYFAGDRVTFRSRMNYPAFVTSGEIRIYDLDTPSGTNLLMRLPIEPNGEATVTLPRGDMLVFVYRVRDRQNRFDETAPVLLGKAQRREDQGGAFEEAGRDSALRRHIPVRGGAVTVFARSLPPGSQLQALGATVTPDAEGKAVVQRILPPGTRAVPVRVSNSRGPALDISRDITIPRAEWFAVGVADLTYGRRTGDLEEGVSPGYSRGRLSFFAKGKTASGHDITAHADTREDELDKLFTNLLEKDPRAVLSRLDPDLYYPTYGDDSTLVEDAPTSGGLYAKVEKDGNMLLWGNFKSRTEGAELLRNERSLYGAQVVLQSRDHTAGGAPRLRLEGYAAQPDQLPQRDVLRGTGGSVYFLTRQDVLVGSETLSVEVRDPDSGRVLSRTTLVQGQDYDINYAQGVVTLFSPLSGYSGGGGLLLRNPNGDEAVHLVAQYEWRPLAGDIDGYAYGGRLTSGLTDQLQLGATVQIDGTGEADQTAYGVDLAWRGSERTFLEAEIARSDGPGFGYTSSLDGGLTGATTTPVGGEGMVVRLKGQAALEEIFPGRSGSIGGYYETREAGFSSLDHQVTADEELWGVKAEIDLSPRNRLTFALDHYDEAGGERKDEGQLMLRHQWRASVAVELGYGRIDRRDPGRTDRSGTRDDLAARLILTPSDRLEWYVFVQGSLEVAGGLDRSDRLGLGGEAKLGRDWTVSGEVSDGTSGVGARLLLGQERGGGNSVYAGYTLDPDRTLDDVTLTGRDRGKFVAGGKTRYSDSVTAFAENTYDLFGQRRSLTSGYGVEYSRSDRTVYTAAIESGRVSDDAEGDLRRNAYSFGVRYDDRDRLSARGRLEYRTDRSTQENNARDVDTILLSGLLRYKFNDEARMVGKLDLLTSSGKSDTVAEGDYADVSLGYALRPILDERLNLLAKYQYVYDMYGQEIDGAATRGPRQRSHVASIDADYDLSTRWTLGGKVGMRFSETAAVEAEEFAKNDALLTVVNARYHLVHNWDVLLEGRSLVAEQAGTADLGAVVGAYRQFGEKMMLGGSYNFGRFSDDLTDMVRDDKGAEINLIAKF</sequence>
<dbReference type="Proteomes" id="UP000306340">
    <property type="component" value="Unassembled WGS sequence"/>
</dbReference>
<feature type="chain" id="PRO_5020480474" evidence="1">
    <location>
        <begin position="28"/>
        <end position="1169"/>
    </location>
</feature>
<accession>A0A4U0YZC9</accession>
<evidence type="ECO:0000256" key="1">
    <source>
        <dbReference type="SAM" id="SignalP"/>
    </source>
</evidence>
<dbReference type="AlphaFoldDB" id="A0A4U0YZC9"/>
<name>A0A4U0YZC9_9RHOB</name>
<comment type="caution">
    <text evidence="2">The sequence shown here is derived from an EMBL/GenBank/DDBJ whole genome shotgun (WGS) entry which is preliminary data.</text>
</comment>
<reference evidence="2 3" key="1">
    <citation type="submission" date="2019-04" db="EMBL/GenBank/DDBJ databases">
        <title>Crypto-aerobic microbial life in anoxic (sulfidic) marine sediments.</title>
        <authorList>
            <person name="Bhattacharya S."/>
            <person name="Roy C."/>
            <person name="Mondal N."/>
            <person name="Sarkar J."/>
            <person name="Mandal S."/>
            <person name="Rameez M.J."/>
            <person name="Ghosh W."/>
        </authorList>
    </citation>
    <scope>NUCLEOTIDE SEQUENCE [LARGE SCALE GENOMIC DNA]</scope>
    <source>
        <strain evidence="2 3">SBBC</strain>
    </source>
</reference>
<protein>
    <submittedName>
        <fullName evidence="2">Uncharacterized protein</fullName>
    </submittedName>
</protein>
<keyword evidence="1" id="KW-0732">Signal</keyword>
<evidence type="ECO:0000313" key="3">
    <source>
        <dbReference type="Proteomes" id="UP000306340"/>
    </source>
</evidence>
<feature type="signal peptide" evidence="1">
    <location>
        <begin position="1"/>
        <end position="27"/>
    </location>
</feature>
<gene>
    <name evidence="2" type="ORF">FAZ78_07325</name>
</gene>
<proteinExistence type="predicted"/>
<dbReference type="EMBL" id="SWAU01000050">
    <property type="protein sequence ID" value="TKA97198.1"/>
    <property type="molecule type" value="Genomic_DNA"/>
</dbReference>
<organism evidence="2 3">
    <name type="scientific">Cereibacter changlensis</name>
    <dbReference type="NCBI Taxonomy" id="402884"/>
    <lineage>
        <taxon>Bacteria</taxon>
        <taxon>Pseudomonadati</taxon>
        <taxon>Pseudomonadota</taxon>
        <taxon>Alphaproteobacteria</taxon>
        <taxon>Rhodobacterales</taxon>
        <taxon>Paracoccaceae</taxon>
        <taxon>Cereibacter</taxon>
    </lineage>
</organism>